<dbReference type="Pfam" id="PF00153">
    <property type="entry name" value="Mito_carr"/>
    <property type="match status" value="3"/>
</dbReference>
<evidence type="ECO:0000313" key="10">
    <source>
        <dbReference type="EMBL" id="CAI4019622.1"/>
    </source>
</evidence>
<dbReference type="PANTHER" id="PTHR45618">
    <property type="entry name" value="MITOCHONDRIAL DICARBOXYLATE CARRIER-RELATED"/>
    <property type="match status" value="1"/>
</dbReference>
<keyword evidence="7 8" id="KW-0472">Membrane</keyword>
<dbReference type="PRINTS" id="PR00926">
    <property type="entry name" value="MITOCARRIER"/>
</dbReference>
<evidence type="ECO:0000256" key="5">
    <source>
        <dbReference type="ARBA" id="ARBA00022737"/>
    </source>
</evidence>
<feature type="repeat" description="Solcar" evidence="8">
    <location>
        <begin position="100"/>
        <end position="184"/>
    </location>
</feature>
<keyword evidence="4 8" id="KW-0812">Transmembrane</keyword>
<dbReference type="EMBL" id="CAMXCT030006761">
    <property type="protein sequence ID" value="CAL4806934.1"/>
    <property type="molecule type" value="Genomic_DNA"/>
</dbReference>
<dbReference type="EMBL" id="CAMXCT010006761">
    <property type="protein sequence ID" value="CAI4019622.1"/>
    <property type="molecule type" value="Genomic_DNA"/>
</dbReference>
<organism evidence="10">
    <name type="scientific">Cladocopium goreaui</name>
    <dbReference type="NCBI Taxonomy" id="2562237"/>
    <lineage>
        <taxon>Eukaryota</taxon>
        <taxon>Sar</taxon>
        <taxon>Alveolata</taxon>
        <taxon>Dinophyceae</taxon>
        <taxon>Suessiales</taxon>
        <taxon>Symbiodiniaceae</taxon>
        <taxon>Cladocopium</taxon>
    </lineage>
</organism>
<feature type="repeat" description="Solcar" evidence="8">
    <location>
        <begin position="2"/>
        <end position="88"/>
    </location>
</feature>
<proteinExistence type="inferred from homology"/>
<sequence>MSDTGARFVGSALGAAIAEIVTLPTDVVKVRLQVQSGSAQYNGLADCLLQTARTEGVQALWKGLTPALVRQVCYTSMSLVIYEPIRGFYGKLLQDKDKSPSYLQRLCAGGTAGALAISVFNPAEVVKTQVQTTVGASVTMREVSARVWAQDGVRGFWAGLWPNVTRTFLVNAAELGTYDEAKSRLVPVLGDGFFAHVAASGAAGFTSACVSTPADVVKTRLMNSAGEDVKQYRGMAHAFSKILTEEGVPALYKGFLPICVRKLVWCAAFFVSYEKIRAGVNSSYSR</sequence>
<evidence type="ECO:0000256" key="1">
    <source>
        <dbReference type="ARBA" id="ARBA00004141"/>
    </source>
</evidence>
<dbReference type="InterPro" id="IPR018108">
    <property type="entry name" value="MCP_transmembrane"/>
</dbReference>
<comment type="similarity">
    <text evidence="2 9">Belongs to the mitochondrial carrier (TC 2.A.29) family.</text>
</comment>
<keyword evidence="3 9" id="KW-0813">Transport</keyword>
<comment type="caution">
    <text evidence="10">The sequence shown here is derived from an EMBL/GenBank/DDBJ whole genome shotgun (WGS) entry which is preliminary data.</text>
</comment>
<dbReference type="InterPro" id="IPR050391">
    <property type="entry name" value="Mito_Metabolite_Transporter"/>
</dbReference>
<dbReference type="GO" id="GO:0016020">
    <property type="term" value="C:membrane"/>
    <property type="evidence" value="ECO:0007669"/>
    <property type="project" value="UniProtKB-SubCell"/>
</dbReference>
<comment type="subcellular location">
    <subcellularLocation>
        <location evidence="1">Membrane</location>
        <topology evidence="1">Multi-pass membrane protein</topology>
    </subcellularLocation>
</comment>
<dbReference type="SUPFAM" id="SSF103506">
    <property type="entry name" value="Mitochondrial carrier"/>
    <property type="match status" value="1"/>
</dbReference>
<dbReference type="Proteomes" id="UP001152797">
    <property type="component" value="Unassembled WGS sequence"/>
</dbReference>
<keyword evidence="5" id="KW-0677">Repeat</keyword>
<reference evidence="11" key="2">
    <citation type="submission" date="2024-04" db="EMBL/GenBank/DDBJ databases">
        <authorList>
            <person name="Chen Y."/>
            <person name="Shah S."/>
            <person name="Dougan E. K."/>
            <person name="Thang M."/>
            <person name="Chan C."/>
        </authorList>
    </citation>
    <scope>NUCLEOTIDE SEQUENCE [LARGE SCALE GENOMIC DNA]</scope>
</reference>
<evidence type="ECO:0000256" key="7">
    <source>
        <dbReference type="ARBA" id="ARBA00023136"/>
    </source>
</evidence>
<dbReference type="OrthoDB" id="448427at2759"/>
<evidence type="ECO:0000256" key="9">
    <source>
        <dbReference type="RuleBase" id="RU000488"/>
    </source>
</evidence>
<evidence type="ECO:0000256" key="8">
    <source>
        <dbReference type="PROSITE-ProRule" id="PRU00282"/>
    </source>
</evidence>
<dbReference type="InterPro" id="IPR023395">
    <property type="entry name" value="MCP_dom_sf"/>
</dbReference>
<reference evidence="10" key="1">
    <citation type="submission" date="2022-10" db="EMBL/GenBank/DDBJ databases">
        <authorList>
            <person name="Chen Y."/>
            <person name="Dougan E. K."/>
            <person name="Chan C."/>
            <person name="Rhodes N."/>
            <person name="Thang M."/>
        </authorList>
    </citation>
    <scope>NUCLEOTIDE SEQUENCE</scope>
</reference>
<dbReference type="GO" id="GO:0055085">
    <property type="term" value="P:transmembrane transport"/>
    <property type="evidence" value="ECO:0007669"/>
    <property type="project" value="InterPro"/>
</dbReference>
<dbReference type="PROSITE" id="PS50920">
    <property type="entry name" value="SOLCAR"/>
    <property type="match status" value="3"/>
</dbReference>
<evidence type="ECO:0000313" key="13">
    <source>
        <dbReference type="Proteomes" id="UP001152797"/>
    </source>
</evidence>
<dbReference type="Gene3D" id="1.50.40.10">
    <property type="entry name" value="Mitochondrial carrier domain"/>
    <property type="match status" value="1"/>
</dbReference>
<protein>
    <submittedName>
        <fullName evidence="12">Splicing factor 3B subunit 4</fullName>
    </submittedName>
</protein>
<feature type="repeat" description="Solcar" evidence="8">
    <location>
        <begin position="191"/>
        <end position="279"/>
    </location>
</feature>
<name>A0A9P1GRP0_9DINO</name>
<evidence type="ECO:0000256" key="4">
    <source>
        <dbReference type="ARBA" id="ARBA00022692"/>
    </source>
</evidence>
<keyword evidence="13" id="KW-1185">Reference proteome</keyword>
<evidence type="ECO:0000313" key="12">
    <source>
        <dbReference type="EMBL" id="CAL4806934.1"/>
    </source>
</evidence>
<evidence type="ECO:0000313" key="11">
    <source>
        <dbReference type="EMBL" id="CAL1172997.1"/>
    </source>
</evidence>
<accession>A0A9P1GRP0</accession>
<evidence type="ECO:0000256" key="6">
    <source>
        <dbReference type="ARBA" id="ARBA00022989"/>
    </source>
</evidence>
<dbReference type="EMBL" id="CAMXCT020006761">
    <property type="protein sequence ID" value="CAL1172997.1"/>
    <property type="molecule type" value="Genomic_DNA"/>
</dbReference>
<evidence type="ECO:0000256" key="2">
    <source>
        <dbReference type="ARBA" id="ARBA00006375"/>
    </source>
</evidence>
<dbReference type="InterPro" id="IPR002067">
    <property type="entry name" value="MCP"/>
</dbReference>
<keyword evidence="6" id="KW-1133">Transmembrane helix</keyword>
<evidence type="ECO:0000256" key="3">
    <source>
        <dbReference type="ARBA" id="ARBA00022448"/>
    </source>
</evidence>
<gene>
    <name evidence="10" type="ORF">C1SCF055_LOCUS44115</name>
</gene>
<dbReference type="AlphaFoldDB" id="A0A9P1GRP0"/>